<accession>A0A9N9LUR2</accession>
<evidence type="ECO:0000256" key="2">
    <source>
        <dbReference type="ARBA" id="ARBA00022980"/>
    </source>
</evidence>
<dbReference type="GO" id="GO:0005762">
    <property type="term" value="C:mitochondrial large ribosomal subunit"/>
    <property type="evidence" value="ECO:0007669"/>
    <property type="project" value="TreeGrafter"/>
</dbReference>
<keyword evidence="7" id="KW-1185">Reference proteome</keyword>
<sequence>MATRHITKAPRMGTKALYLPNFRIVLLNDPKLSPHFASFLVPLNLNKLDLRDYLYNCYGIPVRSVRSYIQMQKVQQDKNNAKRVSPRRWHRPRSIKKMMVEMDDPFVWPKTPEDFSQWDKDFVEKREKANKKARDAQGPGGASKPPAERKSIAEQAKELLEGKKEWRRDDNEYEDEIVEEDADGEWEEVEQNVKI</sequence>
<dbReference type="InterPro" id="IPR012678">
    <property type="entry name" value="Ribosomal_uL23/eL15/eS24_sf"/>
</dbReference>
<comment type="caution">
    <text evidence="6">The sequence shown here is derived from an EMBL/GenBank/DDBJ whole genome shotgun (WGS) entry which is preliminary data.</text>
</comment>
<dbReference type="InterPro" id="IPR012677">
    <property type="entry name" value="Nucleotide-bd_a/b_plait_sf"/>
</dbReference>
<evidence type="ECO:0000256" key="3">
    <source>
        <dbReference type="ARBA" id="ARBA00023274"/>
    </source>
</evidence>
<evidence type="ECO:0000256" key="4">
    <source>
        <dbReference type="ARBA" id="ARBA00039977"/>
    </source>
</evidence>
<feature type="region of interest" description="Disordered" evidence="5">
    <location>
        <begin position="127"/>
        <end position="195"/>
    </location>
</feature>
<dbReference type="GO" id="GO:0003735">
    <property type="term" value="F:structural constituent of ribosome"/>
    <property type="evidence" value="ECO:0007669"/>
    <property type="project" value="InterPro"/>
</dbReference>
<dbReference type="PANTHER" id="PTHR12059">
    <property type="entry name" value="RIBOSOMAL PROTEIN L23-RELATED"/>
    <property type="match status" value="1"/>
</dbReference>
<dbReference type="AlphaFoldDB" id="A0A9N9LUR2"/>
<gene>
    <name evidence="6" type="ORF">HYALB_00010658</name>
</gene>
<evidence type="ECO:0000313" key="7">
    <source>
        <dbReference type="Proteomes" id="UP000701801"/>
    </source>
</evidence>
<feature type="compositionally biased region" description="Basic and acidic residues" evidence="5">
    <location>
        <begin position="146"/>
        <end position="170"/>
    </location>
</feature>
<dbReference type="Proteomes" id="UP000701801">
    <property type="component" value="Unassembled WGS sequence"/>
</dbReference>
<proteinExistence type="inferred from homology"/>
<name>A0A9N9LUR2_9HELO</name>
<protein>
    <recommendedName>
        <fullName evidence="4">Large ribosomal subunit protein uL23m</fullName>
    </recommendedName>
</protein>
<comment type="similarity">
    <text evidence="1">Belongs to the universal ribosomal protein uL23 family.</text>
</comment>
<dbReference type="EMBL" id="CAJVRM010000314">
    <property type="protein sequence ID" value="CAG8979465.1"/>
    <property type="molecule type" value="Genomic_DNA"/>
</dbReference>
<dbReference type="InterPro" id="IPR013025">
    <property type="entry name" value="Ribosomal_uL23-like"/>
</dbReference>
<evidence type="ECO:0000313" key="6">
    <source>
        <dbReference type="EMBL" id="CAG8979465.1"/>
    </source>
</evidence>
<dbReference type="Pfam" id="PF00276">
    <property type="entry name" value="Ribosomal_L23"/>
    <property type="match status" value="1"/>
</dbReference>
<organism evidence="6 7">
    <name type="scientific">Hymenoscyphus albidus</name>
    <dbReference type="NCBI Taxonomy" id="595503"/>
    <lineage>
        <taxon>Eukaryota</taxon>
        <taxon>Fungi</taxon>
        <taxon>Dikarya</taxon>
        <taxon>Ascomycota</taxon>
        <taxon>Pezizomycotina</taxon>
        <taxon>Leotiomycetes</taxon>
        <taxon>Helotiales</taxon>
        <taxon>Helotiaceae</taxon>
        <taxon>Hymenoscyphus</taxon>
    </lineage>
</organism>
<dbReference type="SUPFAM" id="SSF54189">
    <property type="entry name" value="Ribosomal proteins S24e, L23 and L15e"/>
    <property type="match status" value="1"/>
</dbReference>
<keyword evidence="2" id="KW-0689">Ribosomal protein</keyword>
<dbReference type="OrthoDB" id="275582at2759"/>
<dbReference type="GO" id="GO:0032543">
    <property type="term" value="P:mitochondrial translation"/>
    <property type="evidence" value="ECO:0007669"/>
    <property type="project" value="TreeGrafter"/>
</dbReference>
<dbReference type="PANTHER" id="PTHR12059:SF5">
    <property type="entry name" value="LARGE RIBOSOMAL SUBUNIT PROTEIN UL23M"/>
    <property type="match status" value="1"/>
</dbReference>
<reference evidence="6" key="1">
    <citation type="submission" date="2021-07" db="EMBL/GenBank/DDBJ databases">
        <authorList>
            <person name="Durling M."/>
        </authorList>
    </citation>
    <scope>NUCLEOTIDE SEQUENCE</scope>
</reference>
<feature type="compositionally biased region" description="Acidic residues" evidence="5">
    <location>
        <begin position="171"/>
        <end position="195"/>
    </location>
</feature>
<keyword evidence="3" id="KW-0687">Ribonucleoprotein</keyword>
<evidence type="ECO:0000256" key="1">
    <source>
        <dbReference type="ARBA" id="ARBA00006700"/>
    </source>
</evidence>
<dbReference type="Gene3D" id="3.30.70.330">
    <property type="match status" value="1"/>
</dbReference>
<evidence type="ECO:0000256" key="5">
    <source>
        <dbReference type="SAM" id="MobiDB-lite"/>
    </source>
</evidence>